<evidence type="ECO:0000313" key="2">
    <source>
        <dbReference type="EMBL" id="AKQ45914.1"/>
    </source>
</evidence>
<proteinExistence type="predicted"/>
<gene>
    <name evidence="2" type="ORF">TH63_10080</name>
</gene>
<reference evidence="2 3" key="1">
    <citation type="submission" date="2015-01" db="EMBL/GenBank/DDBJ databases">
        <title>Rufibacter sp./DG31D/ whole genome sequencing.</title>
        <authorList>
            <person name="Kim M.K."/>
            <person name="Srinivasan S."/>
            <person name="Lee J.-J."/>
        </authorList>
    </citation>
    <scope>NUCLEOTIDE SEQUENCE [LARGE SCALE GENOMIC DNA]</scope>
    <source>
        <strain evidence="2 3">DG31D</strain>
    </source>
</reference>
<evidence type="ECO:0000313" key="3">
    <source>
        <dbReference type="Proteomes" id="UP000036458"/>
    </source>
</evidence>
<dbReference type="OrthoDB" id="894068at2"/>
<organism evidence="2 3">
    <name type="scientific">Rufibacter radiotolerans</name>
    <dbReference type="NCBI Taxonomy" id="1379910"/>
    <lineage>
        <taxon>Bacteria</taxon>
        <taxon>Pseudomonadati</taxon>
        <taxon>Bacteroidota</taxon>
        <taxon>Cytophagia</taxon>
        <taxon>Cytophagales</taxon>
        <taxon>Hymenobacteraceae</taxon>
        <taxon>Rufibacter</taxon>
    </lineage>
</organism>
<evidence type="ECO:0000256" key="1">
    <source>
        <dbReference type="SAM" id="SignalP"/>
    </source>
</evidence>
<protein>
    <recommendedName>
        <fullName evidence="4">Periplasmic heavy metal sensor</fullName>
    </recommendedName>
</protein>
<sequence length="153" mass="17752">MKPFLTLVIISAGVLFAFFAQAQDLSNNPKLRERITQVKLTEIQKHLALSDEKMKALSPIYKRYDAELTAIHFARPNLPAGKTPNDLSAEEADKMIQAQLDNAIKLSTLRKNYYQEFKTVLTPQQIMTLFRSEAQMRRRVMMEVRKRQANRLR</sequence>
<dbReference type="RefSeq" id="WP_048920841.1">
    <property type="nucleotide sequence ID" value="NZ_CP010777.1"/>
</dbReference>
<dbReference type="EMBL" id="CP010777">
    <property type="protein sequence ID" value="AKQ45914.1"/>
    <property type="molecule type" value="Genomic_DNA"/>
</dbReference>
<dbReference type="AlphaFoldDB" id="A0A0H4VQ96"/>
<feature type="chain" id="PRO_5005211071" description="Periplasmic heavy metal sensor" evidence="1">
    <location>
        <begin position="23"/>
        <end position="153"/>
    </location>
</feature>
<accession>A0A0H4VQ96</accession>
<name>A0A0H4VQ96_9BACT</name>
<keyword evidence="1" id="KW-0732">Signal</keyword>
<dbReference type="KEGG" id="ruf:TH63_10080"/>
<feature type="signal peptide" evidence="1">
    <location>
        <begin position="1"/>
        <end position="22"/>
    </location>
</feature>
<dbReference type="PATRIC" id="fig|1379910.4.peg.2187"/>
<keyword evidence="3" id="KW-1185">Reference proteome</keyword>
<dbReference type="Proteomes" id="UP000036458">
    <property type="component" value="Chromosome"/>
</dbReference>
<evidence type="ECO:0008006" key="4">
    <source>
        <dbReference type="Google" id="ProtNLM"/>
    </source>
</evidence>